<dbReference type="AlphaFoldDB" id="G9MZZ7"/>
<feature type="compositionally biased region" description="Polar residues" evidence="4">
    <location>
        <begin position="63"/>
        <end position="77"/>
    </location>
</feature>
<dbReference type="Gene3D" id="4.10.240.10">
    <property type="entry name" value="Zn(2)-C6 fungal-type DNA-binding domain"/>
    <property type="match status" value="1"/>
</dbReference>
<dbReference type="VEuPathDB" id="FungiDB:TRIVIDRAFT_47744"/>
<gene>
    <name evidence="6" type="ORF">TRIVIDRAFT_47744</name>
</gene>
<reference evidence="6 7" key="1">
    <citation type="journal article" date="2011" name="Genome Biol.">
        <title>Comparative genome sequence analysis underscores mycoparasitism as the ancestral life style of Trichoderma.</title>
        <authorList>
            <person name="Kubicek C.P."/>
            <person name="Herrera-Estrella A."/>
            <person name="Seidl-Seiboth V."/>
            <person name="Martinez D.A."/>
            <person name="Druzhinina I.S."/>
            <person name="Thon M."/>
            <person name="Zeilinger S."/>
            <person name="Casas-Flores S."/>
            <person name="Horwitz B.A."/>
            <person name="Mukherjee P.K."/>
            <person name="Mukherjee M."/>
            <person name="Kredics L."/>
            <person name="Alcaraz L.D."/>
            <person name="Aerts A."/>
            <person name="Antal Z."/>
            <person name="Atanasova L."/>
            <person name="Cervantes-Badillo M.G."/>
            <person name="Challacombe J."/>
            <person name="Chertkov O."/>
            <person name="McCluskey K."/>
            <person name="Coulpier F."/>
            <person name="Deshpande N."/>
            <person name="von Doehren H."/>
            <person name="Ebbole D.J."/>
            <person name="Esquivel-Naranjo E.U."/>
            <person name="Fekete E."/>
            <person name="Flipphi M."/>
            <person name="Glaser F."/>
            <person name="Gomez-Rodriguez E.Y."/>
            <person name="Gruber S."/>
            <person name="Han C."/>
            <person name="Henrissat B."/>
            <person name="Hermosa R."/>
            <person name="Hernandez-Onate M."/>
            <person name="Karaffa L."/>
            <person name="Kosti I."/>
            <person name="Le Crom S."/>
            <person name="Lindquist E."/>
            <person name="Lucas S."/>
            <person name="Luebeck M."/>
            <person name="Luebeck P.S."/>
            <person name="Margeot A."/>
            <person name="Metz B."/>
            <person name="Misra M."/>
            <person name="Nevalainen H."/>
            <person name="Omann M."/>
            <person name="Packer N."/>
            <person name="Perrone G."/>
            <person name="Uresti-Rivera E.E."/>
            <person name="Salamov A."/>
            <person name="Schmoll M."/>
            <person name="Seiboth B."/>
            <person name="Shapiro H."/>
            <person name="Sukno S."/>
            <person name="Tamayo-Ramos J.A."/>
            <person name="Tisch D."/>
            <person name="Wiest A."/>
            <person name="Wilkinson H.H."/>
            <person name="Zhang M."/>
            <person name="Coutinho P.M."/>
            <person name="Kenerley C.M."/>
            <person name="Monte E."/>
            <person name="Baker S.E."/>
            <person name="Grigoriev I.V."/>
        </authorList>
    </citation>
    <scope>NUCLEOTIDE SEQUENCE [LARGE SCALE GENOMIC DNA]</scope>
    <source>
        <strain evidence="7">Gv29-8 / FGSC 10586</strain>
    </source>
</reference>
<keyword evidence="2" id="KW-0479">Metal-binding</keyword>
<dbReference type="CDD" id="cd12148">
    <property type="entry name" value="fungal_TF_MHR"/>
    <property type="match status" value="1"/>
</dbReference>
<evidence type="ECO:0000256" key="1">
    <source>
        <dbReference type="ARBA" id="ARBA00004123"/>
    </source>
</evidence>
<proteinExistence type="predicted"/>
<feature type="region of interest" description="Disordered" evidence="4">
    <location>
        <begin position="60"/>
        <end position="84"/>
    </location>
</feature>
<dbReference type="GO" id="GO:0003677">
    <property type="term" value="F:DNA binding"/>
    <property type="evidence" value="ECO:0007669"/>
    <property type="project" value="InterPro"/>
</dbReference>
<sequence>MATQGSKSNPQNTKKGEGPVVSSWSCFNCRRRKSRCNRQNPCGFCSKAGVECLYPFTGRMPTRQHNSTTASVPSNRTPLPRKRSEVQVHELLSRLRQLESVVDGMKAQAQDKDCTLRHTNSGNAGPNNNGLGSAVEEEDADNTLAINSHHDLSNKLSRSFGSLHVCESGTLYTSNGFWAALHGELRDVRKAFEASDIFHSGAFDDSSSIPEVEAGQIPFTFGQIYPHEFLFHPAPDLLSFIWQVYVENVDPFIKVLHVPTMTEAIRLSEGGFDKLSAGMRALICSISLAAVTSLSDTDVQEAFGDTKEKVLSRLVVGTEKALSQAGILKTTDLCVAQASLIYLESAGHRYGMRTVWMMSGILVRAAVSVGLHRDGAAFPNVSHFEAEMRRRLWWHICCFDARVSQCYAPETMISNSMLDTREPTNCNDTDLEVNMMKEPTAREGFTDMSFTLMACELRRLCNLVLSSMSALLSSGEKQQEAQYDTLLKIEEVRKWATTTFFGNSDSRRAIEPFTEFFFGMLLDQLGIIVRDTNIFGKWASSAERKLRDRSFLSALTLIENMRKWRDQPSTHQWGWVLVNFQQWYAIGIVLIHLQTQTWDSVCERAWKLAAQTLNEIPPAMMTQNPLRDSIIGMVTAARQHREKELTRQRCESKNHESIVLDPEGCDSMPFSSKLSSSSFDFNLATEFSVNMYTAENNVMEPLNIAPIGEVQDNPFKTFIYPGQVDLEMSYQPWYTEPTINLDTLEPGLGSLQELFFYNILDSKGDSV</sequence>
<evidence type="ECO:0000313" key="7">
    <source>
        <dbReference type="Proteomes" id="UP000007115"/>
    </source>
</evidence>
<organism evidence="6 7">
    <name type="scientific">Hypocrea virens (strain Gv29-8 / FGSC 10586)</name>
    <name type="common">Gliocladium virens</name>
    <name type="synonym">Trichoderma virens</name>
    <dbReference type="NCBI Taxonomy" id="413071"/>
    <lineage>
        <taxon>Eukaryota</taxon>
        <taxon>Fungi</taxon>
        <taxon>Dikarya</taxon>
        <taxon>Ascomycota</taxon>
        <taxon>Pezizomycotina</taxon>
        <taxon>Sordariomycetes</taxon>
        <taxon>Hypocreomycetidae</taxon>
        <taxon>Hypocreales</taxon>
        <taxon>Hypocreaceae</taxon>
        <taxon>Trichoderma</taxon>
    </lineage>
</organism>
<dbReference type="eggNOG" id="ENOG502SI80">
    <property type="taxonomic scope" value="Eukaryota"/>
</dbReference>
<feature type="compositionally biased region" description="Polar residues" evidence="4">
    <location>
        <begin position="117"/>
        <end position="131"/>
    </location>
</feature>
<feature type="compositionally biased region" description="Polar residues" evidence="4">
    <location>
        <begin position="1"/>
        <end position="13"/>
    </location>
</feature>
<dbReference type="Pfam" id="PF00172">
    <property type="entry name" value="Zn_clus"/>
    <property type="match status" value="1"/>
</dbReference>
<evidence type="ECO:0000256" key="3">
    <source>
        <dbReference type="ARBA" id="ARBA00023242"/>
    </source>
</evidence>
<dbReference type="InParanoid" id="G9MZZ7"/>
<comment type="caution">
    <text evidence="6">The sequence shown here is derived from an EMBL/GenBank/DDBJ whole genome shotgun (WGS) entry which is preliminary data.</text>
</comment>
<feature type="domain" description="Zn(2)-C6 fungal-type" evidence="5">
    <location>
        <begin position="25"/>
        <end position="54"/>
    </location>
</feature>
<dbReference type="InterPro" id="IPR007219">
    <property type="entry name" value="XnlR_reg_dom"/>
</dbReference>
<keyword evidence="7" id="KW-1185">Reference proteome</keyword>
<protein>
    <recommendedName>
        <fullName evidence="5">Zn(2)-C6 fungal-type domain-containing protein</fullName>
    </recommendedName>
</protein>
<dbReference type="EMBL" id="ABDF02000081">
    <property type="protein sequence ID" value="EHK20202.1"/>
    <property type="molecule type" value="Genomic_DNA"/>
</dbReference>
<evidence type="ECO:0000313" key="6">
    <source>
        <dbReference type="EMBL" id="EHK20202.1"/>
    </source>
</evidence>
<name>G9MZZ7_HYPVG</name>
<dbReference type="PANTHER" id="PTHR31001:SF50">
    <property type="entry name" value="ZN(II)2CYS6 TRANSCRIPTION FACTOR (EUROFUNG)"/>
    <property type="match status" value="1"/>
</dbReference>
<dbReference type="GO" id="GO:0000981">
    <property type="term" value="F:DNA-binding transcription factor activity, RNA polymerase II-specific"/>
    <property type="evidence" value="ECO:0007669"/>
    <property type="project" value="InterPro"/>
</dbReference>
<dbReference type="SMART" id="SM00066">
    <property type="entry name" value="GAL4"/>
    <property type="match status" value="1"/>
</dbReference>
<dbReference type="GO" id="GO:0008270">
    <property type="term" value="F:zinc ion binding"/>
    <property type="evidence" value="ECO:0007669"/>
    <property type="project" value="InterPro"/>
</dbReference>
<dbReference type="InterPro" id="IPR001138">
    <property type="entry name" value="Zn2Cys6_DnaBD"/>
</dbReference>
<dbReference type="HOGENOM" id="CLU_004083_7_2_1"/>
<feature type="region of interest" description="Disordered" evidence="4">
    <location>
        <begin position="109"/>
        <end position="134"/>
    </location>
</feature>
<dbReference type="PANTHER" id="PTHR31001">
    <property type="entry name" value="UNCHARACTERIZED TRANSCRIPTIONAL REGULATORY PROTEIN"/>
    <property type="match status" value="1"/>
</dbReference>
<dbReference type="RefSeq" id="XP_013954395.1">
    <property type="nucleotide sequence ID" value="XM_014098920.1"/>
</dbReference>
<evidence type="ECO:0000256" key="4">
    <source>
        <dbReference type="SAM" id="MobiDB-lite"/>
    </source>
</evidence>
<dbReference type="OMA" id="SSWSCFN"/>
<keyword evidence="3" id="KW-0539">Nucleus</keyword>
<dbReference type="OrthoDB" id="435881at2759"/>
<dbReference type="SMART" id="SM00906">
    <property type="entry name" value="Fungal_trans"/>
    <property type="match status" value="1"/>
</dbReference>
<dbReference type="GeneID" id="25794698"/>
<evidence type="ECO:0000259" key="5">
    <source>
        <dbReference type="PROSITE" id="PS50048"/>
    </source>
</evidence>
<dbReference type="PROSITE" id="PS50048">
    <property type="entry name" value="ZN2_CY6_FUNGAL_2"/>
    <property type="match status" value="1"/>
</dbReference>
<dbReference type="InterPro" id="IPR050613">
    <property type="entry name" value="Sec_Metabolite_Reg"/>
</dbReference>
<dbReference type="Pfam" id="PF04082">
    <property type="entry name" value="Fungal_trans"/>
    <property type="match status" value="1"/>
</dbReference>
<dbReference type="PROSITE" id="PS00463">
    <property type="entry name" value="ZN2_CY6_FUNGAL_1"/>
    <property type="match status" value="1"/>
</dbReference>
<dbReference type="GO" id="GO:0006351">
    <property type="term" value="P:DNA-templated transcription"/>
    <property type="evidence" value="ECO:0007669"/>
    <property type="project" value="InterPro"/>
</dbReference>
<dbReference type="InterPro" id="IPR036864">
    <property type="entry name" value="Zn2-C6_fun-type_DNA-bd_sf"/>
</dbReference>
<evidence type="ECO:0000256" key="2">
    <source>
        <dbReference type="ARBA" id="ARBA00022723"/>
    </source>
</evidence>
<feature type="region of interest" description="Disordered" evidence="4">
    <location>
        <begin position="1"/>
        <end position="20"/>
    </location>
</feature>
<accession>G9MZZ7</accession>
<dbReference type="GO" id="GO:0005634">
    <property type="term" value="C:nucleus"/>
    <property type="evidence" value="ECO:0007669"/>
    <property type="project" value="UniProtKB-SubCell"/>
</dbReference>
<dbReference type="Proteomes" id="UP000007115">
    <property type="component" value="Unassembled WGS sequence"/>
</dbReference>
<dbReference type="STRING" id="413071.G9MZZ7"/>
<dbReference type="CDD" id="cd00067">
    <property type="entry name" value="GAL4"/>
    <property type="match status" value="1"/>
</dbReference>
<comment type="subcellular location">
    <subcellularLocation>
        <location evidence="1">Nucleus</location>
    </subcellularLocation>
</comment>
<dbReference type="SUPFAM" id="SSF57701">
    <property type="entry name" value="Zn2/Cys6 DNA-binding domain"/>
    <property type="match status" value="1"/>
</dbReference>